<dbReference type="PANTHER" id="PTHR30399">
    <property type="entry name" value="UNCHARACTERIZED PROTEIN YGJP"/>
    <property type="match status" value="1"/>
</dbReference>
<organism evidence="2 3">
    <name type="scientific">Paenirhodobacter populi</name>
    <dbReference type="NCBI Taxonomy" id="2306993"/>
    <lineage>
        <taxon>Bacteria</taxon>
        <taxon>Pseudomonadati</taxon>
        <taxon>Pseudomonadota</taxon>
        <taxon>Alphaproteobacteria</taxon>
        <taxon>Rhodobacterales</taxon>
        <taxon>Rhodobacter group</taxon>
        <taxon>Paenirhodobacter</taxon>
    </lineage>
</organism>
<keyword evidence="3" id="KW-1185">Reference proteome</keyword>
<dbReference type="RefSeq" id="WP_128270293.1">
    <property type="nucleotide sequence ID" value="NZ_SAUW01000016.1"/>
</dbReference>
<reference evidence="2 3" key="2">
    <citation type="submission" date="2019-01" db="EMBL/GenBank/DDBJ databases">
        <authorList>
            <person name="Li Y."/>
        </authorList>
    </citation>
    <scope>NUCLEOTIDE SEQUENCE [LARGE SCALE GENOMIC DNA]</scope>
    <source>
        <strain evidence="2 3">2D-5</strain>
    </source>
</reference>
<dbReference type="InterPro" id="IPR053136">
    <property type="entry name" value="UTP_pyrophosphatase-like"/>
</dbReference>
<dbReference type="CDD" id="cd07344">
    <property type="entry name" value="M48_yhfN_like"/>
    <property type="match status" value="1"/>
</dbReference>
<accession>A0A443IPZ1</accession>
<gene>
    <name evidence="2" type="ORF">D2T33_14945</name>
</gene>
<proteinExistence type="predicted"/>
<protein>
    <submittedName>
        <fullName evidence="2">M48 family peptidase</fullName>
    </submittedName>
</protein>
<dbReference type="AlphaFoldDB" id="A0A443IPZ1"/>
<evidence type="ECO:0000313" key="3">
    <source>
        <dbReference type="Proteomes" id="UP000285710"/>
    </source>
</evidence>
<name>A0A443IPZ1_9RHOB</name>
<dbReference type="Proteomes" id="UP000285710">
    <property type="component" value="Unassembled WGS sequence"/>
</dbReference>
<feature type="domain" description="YgjP-like metallopeptidase" evidence="1">
    <location>
        <begin position="26"/>
        <end position="220"/>
    </location>
</feature>
<dbReference type="EMBL" id="SAUW01000016">
    <property type="protein sequence ID" value="RWR08854.1"/>
    <property type="molecule type" value="Genomic_DNA"/>
</dbReference>
<dbReference type="Gene3D" id="3.30.2010.10">
    <property type="entry name" value="Metalloproteases ('zincins'), catalytic domain"/>
    <property type="match status" value="1"/>
</dbReference>
<evidence type="ECO:0000313" key="2">
    <source>
        <dbReference type="EMBL" id="RWR08854.1"/>
    </source>
</evidence>
<reference evidence="2 3" key="1">
    <citation type="submission" date="2019-01" db="EMBL/GenBank/DDBJ databases">
        <title>Sinorhodobacter populi sp. nov. isolated from the symptomatic bark tissue of Populus euramericana canker.</title>
        <authorList>
            <person name="Xu G."/>
        </authorList>
    </citation>
    <scope>NUCLEOTIDE SEQUENCE [LARGE SCALE GENOMIC DNA]</scope>
    <source>
        <strain evidence="2 3">2D-5</strain>
    </source>
</reference>
<sequence>MPARPHILPDLPEVALTLRRSARARRFSLRVSRHDGAVILTLPLRAPLDEALAFARSQSDWLRRALDRVPQVAPLGFGAAIPFEGQALTLTPGAVRAPKVQDDRLILPGDEARLRPILRAFLKHCARVRLQAATERHAATLGRGFRKITLRDTRSRWGSCAHDGSLSYSWRLIMAPPSVLDYVAAHEVAHLAQMNHSPAFWAVVARLRPDYAADRAWLKTEGARLQAIRFDD</sequence>
<dbReference type="Pfam" id="PF01863">
    <property type="entry name" value="YgjP-like"/>
    <property type="match status" value="1"/>
</dbReference>
<comment type="caution">
    <text evidence="2">The sequence shown here is derived from an EMBL/GenBank/DDBJ whole genome shotgun (WGS) entry which is preliminary data.</text>
</comment>
<dbReference type="InterPro" id="IPR002725">
    <property type="entry name" value="YgjP-like_metallopeptidase"/>
</dbReference>
<dbReference type="PANTHER" id="PTHR30399:SF1">
    <property type="entry name" value="UTP PYROPHOSPHATASE"/>
    <property type="match status" value="1"/>
</dbReference>
<evidence type="ECO:0000259" key="1">
    <source>
        <dbReference type="Pfam" id="PF01863"/>
    </source>
</evidence>